<dbReference type="SUPFAM" id="SSF56601">
    <property type="entry name" value="beta-lactamase/transpeptidase-like"/>
    <property type="match status" value="1"/>
</dbReference>
<evidence type="ECO:0000259" key="1">
    <source>
        <dbReference type="Pfam" id="PF00144"/>
    </source>
</evidence>
<dbReference type="PANTHER" id="PTHR43283">
    <property type="entry name" value="BETA-LACTAMASE-RELATED"/>
    <property type="match status" value="1"/>
</dbReference>
<keyword evidence="3" id="KW-1185">Reference proteome</keyword>
<organism evidence="2 3">
    <name type="scientific">Bacillus manliponensis</name>
    <dbReference type="NCBI Taxonomy" id="574376"/>
    <lineage>
        <taxon>Bacteria</taxon>
        <taxon>Bacillati</taxon>
        <taxon>Bacillota</taxon>
        <taxon>Bacilli</taxon>
        <taxon>Bacillales</taxon>
        <taxon>Bacillaceae</taxon>
        <taxon>Bacillus</taxon>
        <taxon>Bacillus cereus group</taxon>
    </lineage>
</organism>
<dbReference type="Gene3D" id="3.40.710.10">
    <property type="entry name" value="DD-peptidase/beta-lactamase superfamily"/>
    <property type="match status" value="1"/>
</dbReference>
<dbReference type="EMBL" id="JOTN01000016">
    <property type="protein sequence ID" value="KEK18252.1"/>
    <property type="molecule type" value="Genomic_DNA"/>
</dbReference>
<dbReference type="PANTHER" id="PTHR43283:SF7">
    <property type="entry name" value="BETA-LACTAMASE-RELATED DOMAIN-CONTAINING PROTEIN"/>
    <property type="match status" value="1"/>
</dbReference>
<dbReference type="Proteomes" id="UP000027822">
    <property type="component" value="Unassembled WGS sequence"/>
</dbReference>
<dbReference type="RefSeq" id="WP_034641581.1">
    <property type="nucleotide sequence ID" value="NZ_CBCSJC010000013.1"/>
</dbReference>
<dbReference type="GO" id="GO:0016787">
    <property type="term" value="F:hydrolase activity"/>
    <property type="evidence" value="ECO:0007669"/>
    <property type="project" value="UniProtKB-KW"/>
</dbReference>
<dbReference type="Pfam" id="PF00144">
    <property type="entry name" value="Beta-lactamase"/>
    <property type="match status" value="1"/>
</dbReference>
<dbReference type="OrthoDB" id="9773047at2"/>
<keyword evidence="2" id="KW-0378">Hydrolase</keyword>
<reference evidence="2 3" key="1">
    <citation type="submission" date="2014-06" db="EMBL/GenBank/DDBJ databases">
        <title>Draft genome sequence of Bacillus manliponensis JCM 15802 (MCCC 1A00708).</title>
        <authorList>
            <person name="Lai Q."/>
            <person name="Liu Y."/>
            <person name="Shao Z."/>
        </authorList>
    </citation>
    <scope>NUCLEOTIDE SEQUENCE [LARGE SCALE GENOMIC DNA]</scope>
    <source>
        <strain evidence="2 3">JCM 15802</strain>
    </source>
</reference>
<dbReference type="InterPro" id="IPR012338">
    <property type="entry name" value="Beta-lactam/transpept-like"/>
</dbReference>
<dbReference type="InterPro" id="IPR050789">
    <property type="entry name" value="Diverse_Enzym_Activities"/>
</dbReference>
<proteinExistence type="predicted"/>
<dbReference type="InterPro" id="IPR001466">
    <property type="entry name" value="Beta-lactam-related"/>
</dbReference>
<dbReference type="STRING" id="574376.BAMA_06750"/>
<evidence type="ECO:0000313" key="3">
    <source>
        <dbReference type="Proteomes" id="UP000027822"/>
    </source>
</evidence>
<accession>A0A073JVJ5</accession>
<dbReference type="AlphaFoldDB" id="A0A073JVJ5"/>
<feature type="domain" description="Beta-lactamase-related" evidence="1">
    <location>
        <begin position="34"/>
        <end position="282"/>
    </location>
</feature>
<protein>
    <submittedName>
        <fullName evidence="2">6-aminohexanoate hydrolase</fullName>
    </submittedName>
</protein>
<dbReference type="eggNOG" id="COG1680">
    <property type="taxonomic scope" value="Bacteria"/>
</dbReference>
<name>A0A073JVJ5_9BACI</name>
<gene>
    <name evidence="2" type="ORF">BAMA_06750</name>
</gene>
<sequence>MDFQALESMFKEKNVHAFLVHQHGERKVTYYKEEAYKEQLHKINSITKSIVAILIGIALEKGFLCDVHTPIIKWIPNVPKEKEGITLYHLLTMTTGEEWHEFGKGAIFPNDFAHSDNWIDYILQTPVSEEQGLKMNYNSGSSHLLSYILQKATGMTTEMFAKKYLFEPLQIEEYEWQQDPQGVFVGGFGMKMKAEDLLKIGVLCLQNGRLNGEELISEDWMQESTIGRFKTYDHIASYGYHWWVLDPKVDDMPYHTYFAMGYGGQYIIIIPQLELTAVISSHMPKRGLVPLKAFLKYIKELS</sequence>
<evidence type="ECO:0000313" key="2">
    <source>
        <dbReference type="EMBL" id="KEK18252.1"/>
    </source>
</evidence>
<comment type="caution">
    <text evidence="2">The sequence shown here is derived from an EMBL/GenBank/DDBJ whole genome shotgun (WGS) entry which is preliminary data.</text>
</comment>